<dbReference type="InterPro" id="IPR000515">
    <property type="entry name" value="MetI-like"/>
</dbReference>
<proteinExistence type="inferred from homology"/>
<feature type="transmembrane region" description="Helical" evidence="7">
    <location>
        <begin position="183"/>
        <end position="206"/>
    </location>
</feature>
<evidence type="ECO:0000256" key="5">
    <source>
        <dbReference type="ARBA" id="ARBA00022989"/>
    </source>
</evidence>
<organism evidence="10 11">
    <name type="scientific">Brevibacterium linens</name>
    <dbReference type="NCBI Taxonomy" id="1703"/>
    <lineage>
        <taxon>Bacteria</taxon>
        <taxon>Bacillati</taxon>
        <taxon>Actinomycetota</taxon>
        <taxon>Actinomycetes</taxon>
        <taxon>Micrococcales</taxon>
        <taxon>Brevibacteriaceae</taxon>
        <taxon>Brevibacterium</taxon>
    </lineage>
</organism>
<feature type="transmembrane region" description="Helical" evidence="7">
    <location>
        <begin position="283"/>
        <end position="305"/>
    </location>
</feature>
<keyword evidence="5 7" id="KW-1133">Transmembrane helix</keyword>
<evidence type="ECO:0000256" key="3">
    <source>
        <dbReference type="ARBA" id="ARBA00022475"/>
    </source>
</evidence>
<sequence length="319" mass="34024">MSTPETRVPLNTRPAPGVTPAATEPGSPGSVEPPRRKANAPRRPGQGRAGKILLGLLAWFVGLLFVSPLLWMLLTSLHAETDASTNPPSYFAPLTLESFVNFFGGGNGANPWPFLINSAVAAIVSTLIVLVLSTMAAYSLAIRRIERWSDVLFFLLSTKMLPMVAGLLPVYLVAKSFGILDTWLLLIIIYSAMNMPIAVWMMRSFLAEVPVEVLEAAELDGARLPRVFVQILLPLTAPGLAATALICFIFSWNELLFATVLTSTAASTAPVFLTSFVTSQGLFVSQVCAASLIISVPVLVAGIAAQDKLVQGLSMGAVK</sequence>
<dbReference type="RefSeq" id="WP_257944012.1">
    <property type="nucleotide sequence ID" value="NZ_FXZA01000003.1"/>
</dbReference>
<dbReference type="AlphaFoldDB" id="A0A2H1IDX2"/>
<feature type="transmembrane region" description="Helical" evidence="7">
    <location>
        <begin position="227"/>
        <end position="252"/>
    </location>
</feature>
<feature type="transmembrane region" description="Helical" evidence="7">
    <location>
        <begin position="114"/>
        <end position="139"/>
    </location>
</feature>
<protein>
    <submittedName>
        <fullName evidence="10">Carbohydrate ABC transporter membrane protein 2, CUT1 family (TC 3.A.1.1.-)</fullName>
    </submittedName>
</protein>
<feature type="transmembrane region" description="Helical" evidence="7">
    <location>
        <begin position="52"/>
        <end position="74"/>
    </location>
</feature>
<dbReference type="PANTHER" id="PTHR32243">
    <property type="entry name" value="MALTOSE TRANSPORT SYSTEM PERMEASE-RELATED"/>
    <property type="match status" value="1"/>
</dbReference>
<feature type="domain" description="ABC transmembrane type-1" evidence="9">
    <location>
        <begin position="115"/>
        <end position="305"/>
    </location>
</feature>
<evidence type="ECO:0000313" key="11">
    <source>
        <dbReference type="Proteomes" id="UP000234498"/>
    </source>
</evidence>
<dbReference type="CDD" id="cd06261">
    <property type="entry name" value="TM_PBP2"/>
    <property type="match status" value="1"/>
</dbReference>
<dbReference type="EMBL" id="FXZA01000003">
    <property type="protein sequence ID" value="SMX73330.1"/>
    <property type="molecule type" value="Genomic_DNA"/>
</dbReference>
<evidence type="ECO:0000259" key="9">
    <source>
        <dbReference type="PROSITE" id="PS50928"/>
    </source>
</evidence>
<comment type="similarity">
    <text evidence="7">Belongs to the binding-protein-dependent transport system permease family.</text>
</comment>
<gene>
    <name evidence="10" type="ORF">BLIN101_01086</name>
</gene>
<comment type="subcellular location">
    <subcellularLocation>
        <location evidence="1 7">Cell membrane</location>
        <topology evidence="1 7">Multi-pass membrane protein</topology>
    </subcellularLocation>
</comment>
<dbReference type="GO" id="GO:0055085">
    <property type="term" value="P:transmembrane transport"/>
    <property type="evidence" value="ECO:0007669"/>
    <property type="project" value="InterPro"/>
</dbReference>
<reference evidence="11" key="1">
    <citation type="submission" date="2017-03" db="EMBL/GenBank/DDBJ databases">
        <authorList>
            <person name="Monnet C."/>
        </authorList>
    </citation>
    <scope>NUCLEOTIDE SEQUENCE [LARGE SCALE GENOMIC DNA]</scope>
    <source>
        <strain evidence="11">Mu101</strain>
    </source>
</reference>
<feature type="transmembrane region" description="Helical" evidence="7">
    <location>
        <begin position="151"/>
        <end position="171"/>
    </location>
</feature>
<evidence type="ECO:0000256" key="6">
    <source>
        <dbReference type="ARBA" id="ARBA00023136"/>
    </source>
</evidence>
<dbReference type="SUPFAM" id="SSF161098">
    <property type="entry name" value="MetI-like"/>
    <property type="match status" value="1"/>
</dbReference>
<keyword evidence="6 7" id="KW-0472">Membrane</keyword>
<dbReference type="InterPro" id="IPR050901">
    <property type="entry name" value="BP-dep_ABC_trans_perm"/>
</dbReference>
<dbReference type="PROSITE" id="PS50928">
    <property type="entry name" value="ABC_TM1"/>
    <property type="match status" value="1"/>
</dbReference>
<keyword evidence="2 7" id="KW-0813">Transport</keyword>
<keyword evidence="4 7" id="KW-0812">Transmembrane</keyword>
<evidence type="ECO:0000256" key="2">
    <source>
        <dbReference type="ARBA" id="ARBA00022448"/>
    </source>
</evidence>
<evidence type="ECO:0000313" key="10">
    <source>
        <dbReference type="EMBL" id="SMX73330.1"/>
    </source>
</evidence>
<dbReference type="PANTHER" id="PTHR32243:SF52">
    <property type="entry name" value="ABC TRANSPORTER PERMEASE PROTEIN"/>
    <property type="match status" value="1"/>
</dbReference>
<evidence type="ECO:0000256" key="1">
    <source>
        <dbReference type="ARBA" id="ARBA00004651"/>
    </source>
</evidence>
<keyword evidence="3" id="KW-1003">Cell membrane</keyword>
<dbReference type="Pfam" id="PF00528">
    <property type="entry name" value="BPD_transp_1"/>
    <property type="match status" value="1"/>
</dbReference>
<dbReference type="InterPro" id="IPR035906">
    <property type="entry name" value="MetI-like_sf"/>
</dbReference>
<evidence type="ECO:0000256" key="8">
    <source>
        <dbReference type="SAM" id="MobiDB-lite"/>
    </source>
</evidence>
<dbReference type="Gene3D" id="1.10.3720.10">
    <property type="entry name" value="MetI-like"/>
    <property type="match status" value="1"/>
</dbReference>
<accession>A0A2H1IDX2</accession>
<dbReference type="Proteomes" id="UP000234498">
    <property type="component" value="Unassembled WGS sequence"/>
</dbReference>
<dbReference type="GO" id="GO:0005886">
    <property type="term" value="C:plasma membrane"/>
    <property type="evidence" value="ECO:0007669"/>
    <property type="project" value="UniProtKB-SubCell"/>
</dbReference>
<evidence type="ECO:0000256" key="4">
    <source>
        <dbReference type="ARBA" id="ARBA00022692"/>
    </source>
</evidence>
<feature type="region of interest" description="Disordered" evidence="8">
    <location>
        <begin position="1"/>
        <end position="45"/>
    </location>
</feature>
<evidence type="ECO:0000256" key="7">
    <source>
        <dbReference type="RuleBase" id="RU363032"/>
    </source>
</evidence>
<name>A0A2H1IDX2_BRELN</name>